<dbReference type="KEGG" id="vg:80519221"/>
<dbReference type="RefSeq" id="YP_010782457.1">
    <property type="nucleotide sequence ID" value="NC_075039.1"/>
</dbReference>
<dbReference type="EMBL" id="KY523104">
    <property type="protein sequence ID" value="QKU35775.1"/>
    <property type="molecule type" value="Genomic_DNA"/>
</dbReference>
<reference evidence="1" key="1">
    <citation type="submission" date="2017-01" db="EMBL/GenBank/DDBJ databases">
        <authorList>
            <person name="Assis F.L."/>
            <person name="Abrahao J.S."/>
            <person name="Silva L."/>
            <person name="Khalil J.B."/>
            <person name="Rodrigues R."/>
            <person name="Silva L.S."/>
            <person name="Arantes T."/>
            <person name="Boratto P."/>
            <person name="Andrade M."/>
            <person name="Kroon E.G."/>
            <person name="Ribeiro B."/>
            <person name="Bergier I."/>
            <person name="Seligmann H."/>
            <person name="Ghigo E."/>
            <person name="Colson P."/>
            <person name="Levasseur A."/>
            <person name="Raoult D."/>
            <person name="Scola B.L."/>
        </authorList>
    </citation>
    <scope>NUCLEOTIDE SEQUENCE</scope>
    <source>
        <strain evidence="1">Soda lake</strain>
    </source>
</reference>
<evidence type="ECO:0000313" key="1">
    <source>
        <dbReference type="EMBL" id="QKU35775.1"/>
    </source>
</evidence>
<dbReference type="GeneID" id="80519221"/>
<sequence length="139" mass="15468">MSDSNYFVQVECVGDPELYDDDDRDPTENTEPQVYTFDKLPGETAIFNIKCGDIKCCLQYGIFGLKHQKLIKFVEALRNNSEFYLDFCPGANQSSCISTKDGITSFSCCGAGGDCPIDMAICVPNRYCLDAFEKLLPVN</sequence>
<protein>
    <submittedName>
        <fullName evidence="1">Putative orfan</fullName>
    </submittedName>
</protein>
<organism evidence="1">
    <name type="scientific">Tupanvirus soda lake</name>
    <dbReference type="NCBI Taxonomy" id="2126985"/>
    <lineage>
        <taxon>Viruses</taxon>
        <taxon>Varidnaviria</taxon>
        <taxon>Bamfordvirae</taxon>
        <taxon>Nucleocytoviricota</taxon>
        <taxon>Megaviricetes</taxon>
        <taxon>Imitervirales</taxon>
        <taxon>Mimiviridae</taxon>
        <taxon>Megamimivirinae</taxon>
        <taxon>Tupanvirus</taxon>
        <taxon>Tupanvirus salinum</taxon>
    </lineage>
</organism>
<name>A0A6N1NNA1_9VIRU</name>
<reference evidence="1" key="2">
    <citation type="journal article" date="2018" name="Nat. Commun.">
        <title>Tailed giant Tupanvirus possesses the most complete translational apparatus of the known virosphere.</title>
        <authorList>
            <person name="Abrahao J."/>
            <person name="Silva L."/>
            <person name="Silva L.S."/>
            <person name="Khalil J.Y.B."/>
            <person name="Rodrigues R."/>
            <person name="Arantes T."/>
            <person name="Assis F."/>
            <person name="Boratto P."/>
            <person name="Andrade M."/>
            <person name="Kroon E.G."/>
            <person name="Ribeiro B."/>
            <person name="Bergier I."/>
            <person name="Seligmann H."/>
            <person name="Ghigo E."/>
            <person name="Colson P."/>
            <person name="Levasseur A."/>
            <person name="Kroemer G."/>
            <person name="Raoult D."/>
            <person name="La Scola B."/>
        </authorList>
    </citation>
    <scope>NUCLEOTIDE SEQUENCE [LARGE SCALE GENOMIC DNA]</scope>
    <source>
        <strain evidence="1">Soda lake</strain>
    </source>
</reference>
<proteinExistence type="predicted"/>
<accession>A0A6N1NNA1</accession>